<feature type="domain" description="Enoyl reductase (ER)" evidence="14">
    <location>
        <begin position="17"/>
        <end position="354"/>
    </location>
</feature>
<comment type="catalytic activity">
    <reaction evidence="12">
        <text>2 a quinone + NADPH + H(+) = 2 a 1,4-benzosemiquinone + NADP(+)</text>
        <dbReference type="Rhea" id="RHEA:14269"/>
        <dbReference type="ChEBI" id="CHEBI:15378"/>
        <dbReference type="ChEBI" id="CHEBI:57783"/>
        <dbReference type="ChEBI" id="CHEBI:58349"/>
        <dbReference type="ChEBI" id="CHEBI:132124"/>
        <dbReference type="ChEBI" id="CHEBI:134225"/>
        <dbReference type="EC" id="1.6.5.5"/>
    </reaction>
</comment>
<evidence type="ECO:0000313" key="15">
    <source>
        <dbReference type="EMBL" id="KAK2100192.1"/>
    </source>
</evidence>
<feature type="region of interest" description="Disordered" evidence="13">
    <location>
        <begin position="419"/>
        <end position="450"/>
    </location>
</feature>
<dbReference type="Pfam" id="PF08240">
    <property type="entry name" value="ADH_N"/>
    <property type="match status" value="1"/>
</dbReference>
<dbReference type="InterPro" id="IPR011032">
    <property type="entry name" value="GroES-like_sf"/>
</dbReference>
<dbReference type="InterPro" id="IPR002364">
    <property type="entry name" value="Quin_OxRdtase/zeta-crystal_CS"/>
</dbReference>
<evidence type="ECO:0000256" key="8">
    <source>
        <dbReference type="ARBA" id="ARBA00038919"/>
    </source>
</evidence>
<keyword evidence="6" id="KW-0694">RNA-binding</keyword>
<evidence type="ECO:0000259" key="14">
    <source>
        <dbReference type="SMART" id="SM00829"/>
    </source>
</evidence>
<evidence type="ECO:0000313" key="16">
    <source>
        <dbReference type="Proteomes" id="UP001266305"/>
    </source>
</evidence>
<dbReference type="SUPFAM" id="SSF50129">
    <property type="entry name" value="GroES-like"/>
    <property type="match status" value="1"/>
</dbReference>
<comment type="subunit">
    <text evidence="3">Homotetramer.</text>
</comment>
<keyword evidence="5" id="KW-0521">NADP</keyword>
<dbReference type="InterPro" id="IPR036291">
    <property type="entry name" value="NAD(P)-bd_dom_sf"/>
</dbReference>
<comment type="caution">
    <text evidence="15">The sequence shown here is derived from an EMBL/GenBank/DDBJ whole genome shotgun (WGS) entry which is preliminary data.</text>
</comment>
<evidence type="ECO:0000256" key="9">
    <source>
        <dbReference type="ARBA" id="ARBA00039192"/>
    </source>
</evidence>
<evidence type="ECO:0000256" key="7">
    <source>
        <dbReference type="ARBA" id="ARBA00022990"/>
    </source>
</evidence>
<evidence type="ECO:0000256" key="3">
    <source>
        <dbReference type="ARBA" id="ARBA00011881"/>
    </source>
</evidence>
<dbReference type="PROSITE" id="PS01162">
    <property type="entry name" value="QOR_ZETA_CRYSTAL"/>
    <property type="match status" value="1"/>
</dbReference>
<evidence type="ECO:0000256" key="10">
    <source>
        <dbReference type="ARBA" id="ARBA00042763"/>
    </source>
</evidence>
<dbReference type="CDD" id="cd08253">
    <property type="entry name" value="zeta_crystallin"/>
    <property type="match status" value="1"/>
</dbReference>
<dbReference type="InterPro" id="IPR051603">
    <property type="entry name" value="Zinc-ADH_QOR/CCCR"/>
</dbReference>
<protein>
    <recommendedName>
        <fullName evidence="9">Quinone oxidoreductase</fullName>
        <ecNumber evidence="8">1.6.5.5</ecNumber>
    </recommendedName>
    <alternativeName>
        <fullName evidence="11">NADPH:quinone reductase</fullName>
    </alternativeName>
    <alternativeName>
        <fullName evidence="10">Zeta-crystallin</fullName>
    </alternativeName>
</protein>
<accession>A0ABQ9UVB4</accession>
<evidence type="ECO:0000256" key="6">
    <source>
        <dbReference type="ARBA" id="ARBA00022884"/>
    </source>
</evidence>
<dbReference type="SUPFAM" id="SSF51735">
    <property type="entry name" value="NAD(P)-binding Rossmann-fold domains"/>
    <property type="match status" value="1"/>
</dbReference>
<name>A0ABQ9UVB4_SAGOE</name>
<feature type="compositionally biased region" description="Basic and acidic residues" evidence="13">
    <location>
        <begin position="428"/>
        <end position="443"/>
    </location>
</feature>
<evidence type="ECO:0000256" key="2">
    <source>
        <dbReference type="ARBA" id="ARBA00010371"/>
    </source>
</evidence>
<dbReference type="PANTHER" id="PTHR44154">
    <property type="entry name" value="QUINONE OXIDOREDUCTASE"/>
    <property type="match status" value="1"/>
</dbReference>
<dbReference type="Proteomes" id="UP001266305">
    <property type="component" value="Unassembled WGS sequence"/>
</dbReference>
<keyword evidence="16" id="KW-1185">Reference proteome</keyword>
<organism evidence="15 16">
    <name type="scientific">Saguinus oedipus</name>
    <name type="common">Cotton-top tamarin</name>
    <name type="synonym">Oedipomidas oedipus</name>
    <dbReference type="NCBI Taxonomy" id="9490"/>
    <lineage>
        <taxon>Eukaryota</taxon>
        <taxon>Metazoa</taxon>
        <taxon>Chordata</taxon>
        <taxon>Craniata</taxon>
        <taxon>Vertebrata</taxon>
        <taxon>Euteleostomi</taxon>
        <taxon>Mammalia</taxon>
        <taxon>Eutheria</taxon>
        <taxon>Euarchontoglires</taxon>
        <taxon>Primates</taxon>
        <taxon>Haplorrhini</taxon>
        <taxon>Platyrrhini</taxon>
        <taxon>Cebidae</taxon>
        <taxon>Callitrichinae</taxon>
        <taxon>Saguinus</taxon>
    </lineage>
</organism>
<evidence type="ECO:0000256" key="1">
    <source>
        <dbReference type="ARBA" id="ARBA00004496"/>
    </source>
</evidence>
<comment type="subcellular location">
    <subcellularLocation>
        <location evidence="1">Cytoplasm</location>
    </subcellularLocation>
</comment>
<comment type="similarity">
    <text evidence="2">Belongs to the zinc-containing alcohol dehydrogenase family. Quinone oxidoreductase subfamily.</text>
</comment>
<gene>
    <name evidence="15" type="ORF">P7K49_021540</name>
</gene>
<sequence>MATRQKLMRAVRVFEFGGPEVLKLQLDVAVPIPKDSQVLIKVHACGVNPVETYIRSGTYSRKPLLPYTPGSDVAGVIEAVGDNASAFKKGDRTFTSSTISGGYAEYAFAADHTVYKLPEKLDFKQGAAIALIHSARMKAGESVLVHGASGGVGLAACQIARAYGLKVLGTAGTEEGQKVVLQNGAHEVFNHREVNYIDKIKTYVGEKGIDVIIEMLANVNLSKELSLLSQGGRVIVVGNRGTIEINPRDVMTKESSIIGVTFFATTKEEFQQYAAALQAGMEIGLTQFRHLSHAATNFFTSKTLGNSPPQCLPPSTHPLNCGQTAHIDRHTKIPIPPHPQRATAQALLLQSEFLRGMTLDRLFRSQVPLVTELPILQQPYYAGLKDFLGLQGPLQSVSLYHVVRNRSLRGGQRAYSKLVKKPVVQPIEKQEPKDPQASEERNTEPPSSEQLEPTITFLFTLLNTSEPTEPQDPESDSEIQEYWFPDQEGWGPQRTTKEIRHLQNDCMRENNSHPTCGFAGTGRLVTLVPSGYRTRWLMQEVGGGAAWNKSLGAEVEGVSLNPRLRESLKATQAHNLALVEKLQNLVSP</sequence>
<reference evidence="15 16" key="1">
    <citation type="submission" date="2023-05" db="EMBL/GenBank/DDBJ databases">
        <title>B98-5 Cell Line De Novo Hybrid Assembly: An Optical Mapping Approach.</title>
        <authorList>
            <person name="Kananen K."/>
            <person name="Auerbach J.A."/>
            <person name="Kautto E."/>
            <person name="Blachly J.S."/>
        </authorList>
    </citation>
    <scope>NUCLEOTIDE SEQUENCE [LARGE SCALE GENOMIC DNA]</scope>
    <source>
        <strain evidence="15">B95-8</strain>
        <tissue evidence="15">Cell line</tissue>
    </source>
</reference>
<evidence type="ECO:0000256" key="11">
    <source>
        <dbReference type="ARBA" id="ARBA00043088"/>
    </source>
</evidence>
<dbReference type="Gene3D" id="3.40.50.720">
    <property type="entry name" value="NAD(P)-binding Rossmann-like Domain"/>
    <property type="match status" value="1"/>
</dbReference>
<proteinExistence type="inferred from homology"/>
<evidence type="ECO:0000256" key="12">
    <source>
        <dbReference type="ARBA" id="ARBA00048980"/>
    </source>
</evidence>
<keyword evidence="7" id="KW-0007">Acetylation</keyword>
<dbReference type="PANTHER" id="PTHR44154:SF1">
    <property type="entry name" value="QUINONE OXIDOREDUCTASE"/>
    <property type="match status" value="1"/>
</dbReference>
<evidence type="ECO:0000256" key="13">
    <source>
        <dbReference type="SAM" id="MobiDB-lite"/>
    </source>
</evidence>
<dbReference type="Pfam" id="PF00107">
    <property type="entry name" value="ADH_zinc_N"/>
    <property type="match status" value="1"/>
</dbReference>
<evidence type="ECO:0000256" key="5">
    <source>
        <dbReference type="ARBA" id="ARBA00022857"/>
    </source>
</evidence>
<dbReference type="InterPro" id="IPR013154">
    <property type="entry name" value="ADH-like_N"/>
</dbReference>
<dbReference type="InterPro" id="IPR013149">
    <property type="entry name" value="ADH-like_C"/>
</dbReference>
<keyword evidence="4" id="KW-0963">Cytoplasm</keyword>
<dbReference type="EMBL" id="JASSZA010000010">
    <property type="protein sequence ID" value="KAK2100192.1"/>
    <property type="molecule type" value="Genomic_DNA"/>
</dbReference>
<evidence type="ECO:0000256" key="4">
    <source>
        <dbReference type="ARBA" id="ARBA00022490"/>
    </source>
</evidence>
<dbReference type="SMART" id="SM00829">
    <property type="entry name" value="PKS_ER"/>
    <property type="match status" value="1"/>
</dbReference>
<dbReference type="Gene3D" id="3.90.180.10">
    <property type="entry name" value="Medium-chain alcohol dehydrogenases, catalytic domain"/>
    <property type="match status" value="1"/>
</dbReference>
<dbReference type="EC" id="1.6.5.5" evidence="8"/>
<dbReference type="InterPro" id="IPR020843">
    <property type="entry name" value="ER"/>
</dbReference>